<dbReference type="AlphaFoldDB" id="A0AA88ANP3"/>
<dbReference type="Proteomes" id="UP001187192">
    <property type="component" value="Unassembled WGS sequence"/>
</dbReference>
<name>A0AA88ANP3_FICCA</name>
<evidence type="ECO:0000313" key="2">
    <source>
        <dbReference type="Proteomes" id="UP001187192"/>
    </source>
</evidence>
<sequence>MGGRTWWLKLEVWPKIWNPFGGEKPAVMAAKGSKEKFGIQA</sequence>
<reference evidence="1" key="1">
    <citation type="submission" date="2023-07" db="EMBL/GenBank/DDBJ databases">
        <title>draft genome sequence of fig (Ficus carica).</title>
        <authorList>
            <person name="Takahashi T."/>
            <person name="Nishimura K."/>
        </authorList>
    </citation>
    <scope>NUCLEOTIDE SEQUENCE</scope>
</reference>
<keyword evidence="2" id="KW-1185">Reference proteome</keyword>
<evidence type="ECO:0000313" key="1">
    <source>
        <dbReference type="EMBL" id="GMN56777.1"/>
    </source>
</evidence>
<proteinExistence type="predicted"/>
<organism evidence="1 2">
    <name type="scientific">Ficus carica</name>
    <name type="common">Common fig</name>
    <dbReference type="NCBI Taxonomy" id="3494"/>
    <lineage>
        <taxon>Eukaryota</taxon>
        <taxon>Viridiplantae</taxon>
        <taxon>Streptophyta</taxon>
        <taxon>Embryophyta</taxon>
        <taxon>Tracheophyta</taxon>
        <taxon>Spermatophyta</taxon>
        <taxon>Magnoliopsida</taxon>
        <taxon>eudicotyledons</taxon>
        <taxon>Gunneridae</taxon>
        <taxon>Pentapetalae</taxon>
        <taxon>rosids</taxon>
        <taxon>fabids</taxon>
        <taxon>Rosales</taxon>
        <taxon>Moraceae</taxon>
        <taxon>Ficeae</taxon>
        <taxon>Ficus</taxon>
    </lineage>
</organism>
<accession>A0AA88ANP3</accession>
<gene>
    <name evidence="1" type="ORF">TIFTF001_025900</name>
</gene>
<dbReference type="EMBL" id="BTGU01000065">
    <property type="protein sequence ID" value="GMN56777.1"/>
    <property type="molecule type" value="Genomic_DNA"/>
</dbReference>
<protein>
    <submittedName>
        <fullName evidence="1">Uncharacterized protein</fullName>
    </submittedName>
</protein>
<comment type="caution">
    <text evidence="1">The sequence shown here is derived from an EMBL/GenBank/DDBJ whole genome shotgun (WGS) entry which is preliminary data.</text>
</comment>